<evidence type="ECO:0008006" key="3">
    <source>
        <dbReference type="Google" id="ProtNLM"/>
    </source>
</evidence>
<name>A0A6B3L1Q8_9BACT</name>
<protein>
    <recommendedName>
        <fullName evidence="3">Lipoprotein</fullName>
    </recommendedName>
</protein>
<evidence type="ECO:0000313" key="1">
    <source>
        <dbReference type="EMBL" id="QQL46299.1"/>
    </source>
</evidence>
<keyword evidence="2" id="KW-1185">Reference proteome</keyword>
<proteinExistence type="predicted"/>
<dbReference type="RefSeq" id="WP_164361465.1">
    <property type="nucleotide sequence ID" value="NZ_CP066776.1"/>
</dbReference>
<reference evidence="1 2" key="1">
    <citation type="submission" date="2020-12" db="EMBL/GenBank/DDBJ databases">
        <title>Sulforoseuscoccus oceanibium gen. nov., sp. nov., a representative of the phylum Verrucomicrobia with special cytoplasmic membrane, and proposal of Sulforoseuscoccusaceae fam. nov.</title>
        <authorList>
            <person name="Xi F."/>
        </authorList>
    </citation>
    <scope>NUCLEOTIDE SEQUENCE [LARGE SCALE GENOMIC DNA]</scope>
    <source>
        <strain evidence="1 2">T37</strain>
    </source>
</reference>
<gene>
    <name evidence="1" type="ORF">G3M56_006925</name>
</gene>
<dbReference type="PROSITE" id="PS51257">
    <property type="entry name" value="PROKAR_LIPOPROTEIN"/>
    <property type="match status" value="1"/>
</dbReference>
<dbReference type="Proteomes" id="UP000475117">
    <property type="component" value="Chromosome"/>
</dbReference>
<accession>A0A6B3L1Q8</accession>
<organism evidence="1 2">
    <name type="scientific">Sulfuriroseicoccus oceanibius</name>
    <dbReference type="NCBI Taxonomy" id="2707525"/>
    <lineage>
        <taxon>Bacteria</taxon>
        <taxon>Pseudomonadati</taxon>
        <taxon>Verrucomicrobiota</taxon>
        <taxon>Verrucomicrobiia</taxon>
        <taxon>Verrucomicrobiales</taxon>
        <taxon>Verrucomicrobiaceae</taxon>
        <taxon>Sulfuriroseicoccus</taxon>
    </lineage>
</organism>
<dbReference type="KEGG" id="soa:G3M56_006925"/>
<evidence type="ECO:0000313" key="2">
    <source>
        <dbReference type="Proteomes" id="UP000475117"/>
    </source>
</evidence>
<dbReference type="AlphaFoldDB" id="A0A6B3L1Q8"/>
<sequence>MKVGLIISIIAMTLGSCVTRQDGAINQDVEKVRALPVEELPRIPADWNAENFSAIIGYRFRIPDVGEEGSSDVFTLCRDGEINTRLLEKYQEEKSDLSPGQSNSLLSAIFSGGEALPHVACYVPHHIFIFYGADGEAKRAIEVCFECNGVQTIPTLAESQWRKHDLKKLALLCFDLGIWPLDKNVKQYVPVFTEEYFERKSIESKGEQAGACNP</sequence>
<dbReference type="EMBL" id="CP066776">
    <property type="protein sequence ID" value="QQL46299.1"/>
    <property type="molecule type" value="Genomic_DNA"/>
</dbReference>